<sequence length="366" mass="41125">MKTISIFNNKGGVGKTTLTYHFAHALANLGHRTLVIDLDPQCNLTILGMDEDLIHSIWEAEDAFVEDFDKARLTRNPQQYNDLLSTPRSIHFLLKPTEDGVGDIPSLPPPHELANGLGLIPGRLTMHMYEDKISKLWSEAFQGDPQAIRTITKIRSLAKAYATKHGYEFVIMDTSPSLGALNKVIISTTDGFLIPCMPDMFSLYGIRNIGAALAGWKKQFHTMYSLLSDEKRSEFPENFIKLLGFTIYNAKRYTAVNHPWNLATAHYHYALQIPEAITKYIPDQVRDHLSTALLNAPVGGEAVMHSHNTLPGMAQKYHTPIWNVPNLNSLETGDASTIRGNREIYFETRQSYQKFATSVLARINLI</sequence>
<dbReference type="Gene3D" id="3.40.50.300">
    <property type="entry name" value="P-loop containing nucleotide triphosphate hydrolases"/>
    <property type="match status" value="1"/>
</dbReference>
<organism evidence="2 3">
    <name type="scientific">Xanthomonas arboricola</name>
    <dbReference type="NCBI Taxonomy" id="56448"/>
    <lineage>
        <taxon>Bacteria</taxon>
        <taxon>Pseudomonadati</taxon>
        <taxon>Pseudomonadota</taxon>
        <taxon>Gammaproteobacteria</taxon>
        <taxon>Lysobacterales</taxon>
        <taxon>Lysobacteraceae</taxon>
        <taxon>Xanthomonas</taxon>
    </lineage>
</organism>
<reference evidence="2 3" key="1">
    <citation type="submission" date="2016-08" db="EMBL/GenBank/DDBJ databases">
        <title>Evolution of the type three secretion system and type three effector repertoires in Xanthomonas.</title>
        <authorList>
            <person name="Merda D."/>
            <person name="Briand M."/>
            <person name="Bosis E."/>
            <person name="Rousseau C."/>
            <person name="Portier P."/>
            <person name="Jacques M.-A."/>
            <person name="Fischer-Le Saux M."/>
        </authorList>
    </citation>
    <scope>NUCLEOTIDE SEQUENCE [LARGE SCALE GENOMIC DNA]</scope>
    <source>
        <strain evidence="2 3">CFBP 7645</strain>
    </source>
</reference>
<feature type="domain" description="AAA" evidence="1">
    <location>
        <begin position="1"/>
        <end position="51"/>
    </location>
</feature>
<protein>
    <submittedName>
        <fullName evidence="2">Cobyrinic acid a,c-diamide synthase</fullName>
    </submittedName>
</protein>
<dbReference type="CDD" id="cd02042">
    <property type="entry name" value="ParAB_family"/>
    <property type="match status" value="1"/>
</dbReference>
<evidence type="ECO:0000259" key="1">
    <source>
        <dbReference type="Pfam" id="PF13614"/>
    </source>
</evidence>
<evidence type="ECO:0000313" key="3">
    <source>
        <dbReference type="Proteomes" id="UP000239204"/>
    </source>
</evidence>
<name>A0A2S7AIT1_9XANT</name>
<dbReference type="AlphaFoldDB" id="A0A2S7AIT1"/>
<dbReference type="Proteomes" id="UP000239204">
    <property type="component" value="Unassembled WGS sequence"/>
</dbReference>
<dbReference type="EMBL" id="MIGY01000001">
    <property type="protein sequence ID" value="PPU09816.1"/>
    <property type="molecule type" value="Genomic_DNA"/>
</dbReference>
<dbReference type="SUPFAM" id="SSF52540">
    <property type="entry name" value="P-loop containing nucleoside triphosphate hydrolases"/>
    <property type="match status" value="1"/>
</dbReference>
<dbReference type="RefSeq" id="WP_104536556.1">
    <property type="nucleotide sequence ID" value="NZ_CP168205.1"/>
</dbReference>
<dbReference type="Pfam" id="PF13614">
    <property type="entry name" value="AAA_31"/>
    <property type="match status" value="2"/>
</dbReference>
<feature type="domain" description="AAA" evidence="1">
    <location>
        <begin position="162"/>
        <end position="216"/>
    </location>
</feature>
<dbReference type="PANTHER" id="PTHR13696:SF99">
    <property type="entry name" value="COBYRINIC ACID AC-DIAMIDE SYNTHASE"/>
    <property type="match status" value="1"/>
</dbReference>
<dbReference type="InterPro" id="IPR025669">
    <property type="entry name" value="AAA_dom"/>
</dbReference>
<accession>A0A2S7AIT1</accession>
<dbReference type="InterPro" id="IPR050678">
    <property type="entry name" value="DNA_Partitioning_ATPase"/>
</dbReference>
<dbReference type="InterPro" id="IPR027417">
    <property type="entry name" value="P-loop_NTPase"/>
</dbReference>
<evidence type="ECO:0000313" key="2">
    <source>
        <dbReference type="EMBL" id="PPU09816.1"/>
    </source>
</evidence>
<gene>
    <name evidence="2" type="ORF">XarjCFBP7645_06015</name>
</gene>
<comment type="caution">
    <text evidence="2">The sequence shown here is derived from an EMBL/GenBank/DDBJ whole genome shotgun (WGS) entry which is preliminary data.</text>
</comment>
<dbReference type="PANTHER" id="PTHR13696">
    <property type="entry name" value="P-LOOP CONTAINING NUCLEOSIDE TRIPHOSPHATE HYDROLASE"/>
    <property type="match status" value="1"/>
</dbReference>
<proteinExistence type="predicted"/>